<dbReference type="Proteomes" id="UP000186955">
    <property type="component" value="Unassembled WGS sequence"/>
</dbReference>
<proteinExistence type="predicted"/>
<dbReference type="STRING" id="1316194.A0A1Q5TEI9"/>
<keyword evidence="2" id="KW-1185">Reference proteome</keyword>
<reference evidence="1 2" key="1">
    <citation type="submission" date="2016-10" db="EMBL/GenBank/DDBJ databases">
        <title>Genome sequence of the ascomycete fungus Penicillium subrubescens.</title>
        <authorList>
            <person name="De Vries R.P."/>
            <person name="Peng M."/>
            <person name="Dilokpimol A."/>
            <person name="Hilden K."/>
            <person name="Makela M.R."/>
            <person name="Grigoriev I."/>
            <person name="Riley R."/>
            <person name="Granchi Z."/>
        </authorList>
    </citation>
    <scope>NUCLEOTIDE SEQUENCE [LARGE SCALE GENOMIC DNA]</scope>
    <source>
        <strain evidence="1 2">CBS 132785</strain>
    </source>
</reference>
<evidence type="ECO:0000313" key="1">
    <source>
        <dbReference type="EMBL" id="OKO98637.1"/>
    </source>
</evidence>
<name>A0A1Q5TEI9_9EURO</name>
<sequence length="77" mass="8002">MVHLLVYISQIQPIGPSSNGRYNTGPTQAGSAPFLAQTNAAPAGKHSYVPNTPVVTDVPILGKGDGAELFEHMGNLS</sequence>
<gene>
    <name evidence="1" type="ORF">PENSUB_9077</name>
</gene>
<dbReference type="AlphaFoldDB" id="A0A1Q5TEI9"/>
<comment type="caution">
    <text evidence="1">The sequence shown here is derived from an EMBL/GenBank/DDBJ whole genome shotgun (WGS) entry which is preliminary data.</text>
</comment>
<protein>
    <submittedName>
        <fullName evidence="1">Uncharacterized protein</fullName>
    </submittedName>
</protein>
<dbReference type="EMBL" id="MNBE01000670">
    <property type="protein sequence ID" value="OKO98637.1"/>
    <property type="molecule type" value="Genomic_DNA"/>
</dbReference>
<accession>A0A1Q5TEI9</accession>
<organism evidence="1 2">
    <name type="scientific">Penicillium subrubescens</name>
    <dbReference type="NCBI Taxonomy" id="1316194"/>
    <lineage>
        <taxon>Eukaryota</taxon>
        <taxon>Fungi</taxon>
        <taxon>Dikarya</taxon>
        <taxon>Ascomycota</taxon>
        <taxon>Pezizomycotina</taxon>
        <taxon>Eurotiomycetes</taxon>
        <taxon>Eurotiomycetidae</taxon>
        <taxon>Eurotiales</taxon>
        <taxon>Aspergillaceae</taxon>
        <taxon>Penicillium</taxon>
    </lineage>
</organism>
<evidence type="ECO:0000313" key="2">
    <source>
        <dbReference type="Proteomes" id="UP000186955"/>
    </source>
</evidence>